<evidence type="ECO:0000256" key="11">
    <source>
        <dbReference type="ARBA" id="ARBA00023054"/>
    </source>
</evidence>
<comment type="subcellular location">
    <subcellularLocation>
        <location evidence="2 15">Nucleus</location>
    </subcellularLocation>
</comment>
<dbReference type="AlphaFoldDB" id="A0AAX4K3K1"/>
<keyword evidence="9 15" id="KW-0862">Zinc</keyword>
<keyword evidence="7 14" id="KW-0863">Zinc-finger</keyword>
<keyword evidence="11 15" id="KW-0175">Coiled coil</keyword>
<evidence type="ECO:0000256" key="7">
    <source>
        <dbReference type="ARBA" id="ARBA00022771"/>
    </source>
</evidence>
<keyword evidence="6 15" id="KW-0479">Metal-binding</keyword>
<keyword evidence="12 15" id="KW-0539">Nucleus</keyword>
<dbReference type="RefSeq" id="XP_066078510.1">
    <property type="nucleotide sequence ID" value="XM_066222413.1"/>
</dbReference>
<dbReference type="Pfam" id="PF26095">
    <property type="entry name" value="CC_Bre1"/>
    <property type="match status" value="1"/>
</dbReference>
<reference evidence="19 20" key="1">
    <citation type="submission" date="2024-01" db="EMBL/GenBank/DDBJ databases">
        <title>Comparative genomics of Cryptococcus and Kwoniella reveals pathogenesis evolution and contrasting modes of karyotype evolution via chromosome fusion or intercentromeric recombination.</title>
        <authorList>
            <person name="Coelho M.A."/>
            <person name="David-Palma M."/>
            <person name="Shea T."/>
            <person name="Bowers K."/>
            <person name="McGinley-Smith S."/>
            <person name="Mohammad A.W."/>
            <person name="Gnirke A."/>
            <person name="Yurkov A.M."/>
            <person name="Nowrousian M."/>
            <person name="Sun S."/>
            <person name="Cuomo C.A."/>
            <person name="Heitman J."/>
        </authorList>
    </citation>
    <scope>NUCLEOTIDE SEQUENCE [LARGE SCALE GENOMIC DNA]</scope>
    <source>
        <strain evidence="19 20">CBS 6074</strain>
    </source>
</reference>
<dbReference type="Gene3D" id="3.30.40.10">
    <property type="entry name" value="Zinc/RING finger domain, C3HC4 (zinc finger)"/>
    <property type="match status" value="1"/>
</dbReference>
<evidence type="ECO:0000256" key="3">
    <source>
        <dbReference type="ARBA" id="ARBA00004906"/>
    </source>
</evidence>
<dbReference type="InterPro" id="IPR013956">
    <property type="entry name" value="E3_ubiquit_lig_Bre1"/>
</dbReference>
<dbReference type="GO" id="GO:0005634">
    <property type="term" value="C:nucleus"/>
    <property type="evidence" value="ECO:0007669"/>
    <property type="project" value="UniProtKB-SubCell"/>
</dbReference>
<dbReference type="InterPro" id="IPR001841">
    <property type="entry name" value="Znf_RING"/>
</dbReference>
<evidence type="ECO:0000256" key="14">
    <source>
        <dbReference type="PROSITE-ProRule" id="PRU00175"/>
    </source>
</evidence>
<evidence type="ECO:0000313" key="19">
    <source>
        <dbReference type="EMBL" id="WWC91748.1"/>
    </source>
</evidence>
<gene>
    <name evidence="19" type="ORF">L201_006695</name>
</gene>
<feature type="compositionally biased region" description="Basic and acidic residues" evidence="17">
    <location>
        <begin position="222"/>
        <end position="234"/>
    </location>
</feature>
<dbReference type="PANTHER" id="PTHR23163:SF0">
    <property type="entry name" value="E3 UBIQUITIN-PROTEIN LIGASE BRE1"/>
    <property type="match status" value="1"/>
</dbReference>
<dbReference type="GO" id="GO:0006325">
    <property type="term" value="P:chromatin organization"/>
    <property type="evidence" value="ECO:0007669"/>
    <property type="project" value="UniProtKB-KW"/>
</dbReference>
<dbReference type="PROSITE" id="PS00518">
    <property type="entry name" value="ZF_RING_1"/>
    <property type="match status" value="1"/>
</dbReference>
<protein>
    <recommendedName>
        <fullName evidence="15">E3 ubiquitin protein ligase</fullName>
        <ecNumber evidence="15">2.3.2.27</ecNumber>
    </recommendedName>
</protein>
<evidence type="ECO:0000256" key="4">
    <source>
        <dbReference type="ARBA" id="ARBA00005555"/>
    </source>
</evidence>
<dbReference type="EC" id="2.3.2.27" evidence="15"/>
<evidence type="ECO:0000256" key="15">
    <source>
        <dbReference type="RuleBase" id="RU365038"/>
    </source>
</evidence>
<dbReference type="InterPro" id="IPR058643">
    <property type="entry name" value="BRE1-like_CC"/>
</dbReference>
<dbReference type="GeneID" id="91097364"/>
<feature type="compositionally biased region" description="Basic and acidic residues" evidence="17">
    <location>
        <begin position="1"/>
        <end position="12"/>
    </location>
</feature>
<dbReference type="Pfam" id="PF08647">
    <property type="entry name" value="BRE1"/>
    <property type="match status" value="1"/>
</dbReference>
<dbReference type="CDD" id="cd16499">
    <property type="entry name" value="RING-HC_Bre1-like"/>
    <property type="match status" value="1"/>
</dbReference>
<dbReference type="GO" id="GO:0008270">
    <property type="term" value="F:zinc ion binding"/>
    <property type="evidence" value="ECO:0007669"/>
    <property type="project" value="UniProtKB-KW"/>
</dbReference>
<feature type="coiled-coil region" evidence="16">
    <location>
        <begin position="296"/>
        <end position="323"/>
    </location>
</feature>
<dbReference type="GO" id="GO:0061630">
    <property type="term" value="F:ubiquitin protein ligase activity"/>
    <property type="evidence" value="ECO:0007669"/>
    <property type="project" value="UniProtKB-EC"/>
</dbReference>
<comment type="pathway">
    <text evidence="3 15">Protein modification; protein ubiquitination.</text>
</comment>
<feature type="coiled-coil region" evidence="16">
    <location>
        <begin position="490"/>
        <end position="517"/>
    </location>
</feature>
<evidence type="ECO:0000256" key="10">
    <source>
        <dbReference type="ARBA" id="ARBA00022853"/>
    </source>
</evidence>
<evidence type="ECO:0000256" key="2">
    <source>
        <dbReference type="ARBA" id="ARBA00004123"/>
    </source>
</evidence>
<name>A0AAX4K3K1_9TREE</name>
<comment type="similarity">
    <text evidence="4 15">Belongs to the BRE1 family.</text>
</comment>
<sequence length="843" mass="95629">MNADLKRVRDNAIDDTPSPSAKRRVLAGNSSSPINDNDNDGIEDWMRVVEVKRKEAIYRQMLEYRRASEREAKRANEVEAQRRVLEASFHAVELCWNQVVAAIRDLGGKQEVDLKEEEVLEPYLDPQIARPELEKAIQARLPQTQQLVKRFADVAKKNGSRSSTSEELQRRCSKLEAESSALKSNSKLLQTQIGSLSDSNHVLQKDVAKLQKALDRQRMEHDKALEEWKEDSSRQRTVTPSIGGPSKTNGGSGHATPNGKIAEDVKPFGNGTSTSIASAPSASGALQDTSELEQLAESRLKQLQVLRSEQAQLQQEVDRLKLLANHPSETALRDSPFFQVYLNQLSTQINRANSFQSKFETSEKKLDSLLESNQEFRDLVLSEAKNDNDQLRSQMNKKDTDLARLRGQRDEINSELNERRSRESPEKLKYYEQFEILSKTRQDRINFLNSEIKRLKSHLGAQSGSEGYLSFLKSDKLDKALNQNQDLDYIQDLEEKLNSAQDQINALNQQISSSTSLTNTAEAESTVRTELETAKRSLSKYEKIFGNNSAVSEDVSQLAKKLEEKEKERKILELRLTEAEAATNALYAEVEGLSKLWENLDQTVQSKVFELKDGELRISRLATEKAKADNKFFSAMRAKEAVEAEWKLAQRTVEKQLKLLERAQEVEQSLRNQITANEKGFTSLKNTALELQTQLASTTSEKTSLELRLQQSQTALADAQQIMQQRVAEATAEKEARAKLQDEVDTSAKTIKKLNERQEAITSAERDKDMSAGEWQMKEERDKLLKLLRCSCCEQNFKQQVIVKCMHTFCKSCLEARIASRQRKCPACGLAFAKEDIQTLYWQ</sequence>
<dbReference type="Proteomes" id="UP001355207">
    <property type="component" value="Chromosome 9"/>
</dbReference>
<evidence type="ECO:0000256" key="1">
    <source>
        <dbReference type="ARBA" id="ARBA00000900"/>
    </source>
</evidence>
<dbReference type="InterPro" id="IPR018957">
    <property type="entry name" value="Znf_C3HC4_RING-type"/>
</dbReference>
<keyword evidence="10 15" id="KW-0156">Chromatin regulator</keyword>
<feature type="region of interest" description="Disordered" evidence="17">
    <location>
        <begin position="1"/>
        <end position="40"/>
    </location>
</feature>
<dbReference type="InterPro" id="IPR017907">
    <property type="entry name" value="Znf_RING_CS"/>
</dbReference>
<feature type="compositionally biased region" description="Low complexity" evidence="17">
    <location>
        <begin position="271"/>
        <end position="285"/>
    </location>
</feature>
<dbReference type="GO" id="GO:0033503">
    <property type="term" value="C:HULC complex"/>
    <property type="evidence" value="ECO:0007669"/>
    <property type="project" value="TreeGrafter"/>
</dbReference>
<evidence type="ECO:0000256" key="5">
    <source>
        <dbReference type="ARBA" id="ARBA00022679"/>
    </source>
</evidence>
<comment type="function">
    <text evidence="13">E3 ubiquitin-protein ligase that mediates monoubiquitination of histone H2B to form H2BK123ub1. H2BK123ub1 gives a specific tag for epigenetic transcriptional activation and is also a prerequisite for H3K4me and H3K79me formation.</text>
</comment>
<keyword evidence="8 15" id="KW-0833">Ubl conjugation pathway</keyword>
<feature type="domain" description="RING-type" evidence="18">
    <location>
        <begin position="790"/>
        <end position="828"/>
    </location>
</feature>
<evidence type="ECO:0000313" key="20">
    <source>
        <dbReference type="Proteomes" id="UP001355207"/>
    </source>
</evidence>
<evidence type="ECO:0000256" key="12">
    <source>
        <dbReference type="ARBA" id="ARBA00023242"/>
    </source>
</evidence>
<feature type="region of interest" description="Disordered" evidence="17">
    <location>
        <begin position="222"/>
        <end position="287"/>
    </location>
</feature>
<evidence type="ECO:0000256" key="6">
    <source>
        <dbReference type="ARBA" id="ARBA00022723"/>
    </source>
</evidence>
<dbReference type="Pfam" id="PF00097">
    <property type="entry name" value="zf-C3HC4"/>
    <property type="match status" value="1"/>
</dbReference>
<dbReference type="InterPro" id="IPR013083">
    <property type="entry name" value="Znf_RING/FYVE/PHD"/>
</dbReference>
<dbReference type="PANTHER" id="PTHR23163">
    <property type="entry name" value="RING FINGER PROTEIN-RELATED"/>
    <property type="match status" value="1"/>
</dbReference>
<proteinExistence type="inferred from homology"/>
<dbReference type="GO" id="GO:0016567">
    <property type="term" value="P:protein ubiquitination"/>
    <property type="evidence" value="ECO:0007669"/>
    <property type="project" value="UniProtKB-UniRule"/>
</dbReference>
<organism evidence="19 20">
    <name type="scientific">Kwoniella dendrophila CBS 6074</name>
    <dbReference type="NCBI Taxonomy" id="1295534"/>
    <lineage>
        <taxon>Eukaryota</taxon>
        <taxon>Fungi</taxon>
        <taxon>Dikarya</taxon>
        <taxon>Basidiomycota</taxon>
        <taxon>Agaricomycotina</taxon>
        <taxon>Tremellomycetes</taxon>
        <taxon>Tremellales</taxon>
        <taxon>Cryptococcaceae</taxon>
        <taxon>Kwoniella</taxon>
    </lineage>
</organism>
<comment type="catalytic activity">
    <reaction evidence="1 15">
        <text>S-ubiquitinyl-[E2 ubiquitin-conjugating enzyme]-L-cysteine + [acceptor protein]-L-lysine = [E2 ubiquitin-conjugating enzyme]-L-cysteine + N(6)-ubiquitinyl-[acceptor protein]-L-lysine.</text>
        <dbReference type="EC" id="2.3.2.27"/>
    </reaction>
</comment>
<keyword evidence="20" id="KW-1185">Reference proteome</keyword>
<evidence type="ECO:0000256" key="17">
    <source>
        <dbReference type="SAM" id="MobiDB-lite"/>
    </source>
</evidence>
<dbReference type="EMBL" id="CP144106">
    <property type="protein sequence ID" value="WWC91748.1"/>
    <property type="molecule type" value="Genomic_DNA"/>
</dbReference>
<feature type="coiled-coil region" evidence="16">
    <location>
        <begin position="548"/>
        <end position="582"/>
    </location>
</feature>
<keyword evidence="5 15" id="KW-0808">Transferase</keyword>
<evidence type="ECO:0000259" key="18">
    <source>
        <dbReference type="PROSITE" id="PS50089"/>
    </source>
</evidence>
<evidence type="ECO:0000256" key="13">
    <source>
        <dbReference type="ARBA" id="ARBA00059679"/>
    </source>
</evidence>
<dbReference type="SUPFAM" id="SSF57850">
    <property type="entry name" value="RING/U-box"/>
    <property type="match status" value="1"/>
</dbReference>
<feature type="coiled-coil region" evidence="16">
    <location>
        <begin position="381"/>
        <end position="422"/>
    </location>
</feature>
<evidence type="ECO:0000256" key="9">
    <source>
        <dbReference type="ARBA" id="ARBA00022833"/>
    </source>
</evidence>
<evidence type="ECO:0000256" key="16">
    <source>
        <dbReference type="SAM" id="Coils"/>
    </source>
</evidence>
<evidence type="ECO:0000256" key="8">
    <source>
        <dbReference type="ARBA" id="ARBA00022786"/>
    </source>
</evidence>
<dbReference type="PROSITE" id="PS50089">
    <property type="entry name" value="ZF_RING_2"/>
    <property type="match status" value="1"/>
</dbReference>
<accession>A0AAX4K3K1</accession>